<dbReference type="InterPro" id="IPR029058">
    <property type="entry name" value="AB_hydrolase_fold"/>
</dbReference>
<protein>
    <recommendedName>
        <fullName evidence="3">AB hydrolase-1 domain-containing protein</fullName>
    </recommendedName>
</protein>
<feature type="domain" description="AB hydrolase-1" evidence="3">
    <location>
        <begin position="41"/>
        <end position="150"/>
    </location>
</feature>
<gene>
    <name evidence="4" type="ORF">N0V93_007907</name>
</gene>
<accession>A0A9W9CU88</accession>
<evidence type="ECO:0000256" key="1">
    <source>
        <dbReference type="ARBA" id="ARBA00022801"/>
    </source>
</evidence>
<evidence type="ECO:0000256" key="2">
    <source>
        <dbReference type="ARBA" id="ARBA00038334"/>
    </source>
</evidence>
<dbReference type="OrthoDB" id="408373at2759"/>
<evidence type="ECO:0000313" key="4">
    <source>
        <dbReference type="EMBL" id="KAJ4387318.1"/>
    </source>
</evidence>
<dbReference type="Pfam" id="PF00561">
    <property type="entry name" value="Abhydrolase_1"/>
    <property type="match status" value="1"/>
</dbReference>
<keyword evidence="1" id="KW-0378">Hydrolase</keyword>
<dbReference type="Gene3D" id="3.40.50.1820">
    <property type="entry name" value="alpha/beta hydrolase"/>
    <property type="match status" value="1"/>
</dbReference>
<dbReference type="PRINTS" id="PR00412">
    <property type="entry name" value="EPOXHYDRLASE"/>
</dbReference>
<keyword evidence="5" id="KW-1185">Reference proteome</keyword>
<proteinExistence type="inferred from homology"/>
<reference evidence="4" key="1">
    <citation type="submission" date="2022-10" db="EMBL/GenBank/DDBJ databases">
        <title>Tapping the CABI collections for fungal endophytes: first genome assemblies for Collariella, Neodidymelliopsis, Ascochyta clinopodiicola, Didymella pomorum, Didymosphaeria variabile, Neocosmospora piperis and Neocucurbitaria cava.</title>
        <authorList>
            <person name="Hill R."/>
        </authorList>
    </citation>
    <scope>NUCLEOTIDE SEQUENCE</scope>
    <source>
        <strain evidence="4">IMI 355082</strain>
    </source>
</reference>
<dbReference type="InterPro" id="IPR000073">
    <property type="entry name" value="AB_hydrolase_1"/>
</dbReference>
<evidence type="ECO:0000259" key="3">
    <source>
        <dbReference type="Pfam" id="PF00561"/>
    </source>
</evidence>
<dbReference type="PANTHER" id="PTHR43329">
    <property type="entry name" value="EPOXIDE HYDROLASE"/>
    <property type="match status" value="1"/>
</dbReference>
<dbReference type="AlphaFoldDB" id="A0A9W9CU88"/>
<sequence length="399" mass="44265">MASLPPLPLSPGIRQRHIDLTAEPSCGLNIFVLEAGDSTKPLMFLFHGYPELAYTWRKVLLPLASHGYHVVAPDSRGYGRTSGWDTSSYTQTNLSQFTQMQLVLDNIALMRALGHESAALVVGHDFGATAASGCALARPDLFRAAVFISHVPTGSLNLPELSGNVTEARPISETQQKPKPAKDPDIHTSLARREKPLKHYQWYNSTPKAAKDWQEPPQGLRALLRGYVHLKSHVWKTNTVDMGRLTGWTADQLARMPKYYIMPLDATMPQVVENDMRDEDSSLTEAFVSDAELDVYVQEFSRTGFQGMLNWYRSSTEARNVNIQMAVFAGYKFQVPVTYIGGVADWGNYQRPGALEGLESGRIATDYRGTRILDGAGHWPQTEIPGRLCNEIVKFLAGG</sequence>
<dbReference type="GO" id="GO:0016787">
    <property type="term" value="F:hydrolase activity"/>
    <property type="evidence" value="ECO:0007669"/>
    <property type="project" value="UniProtKB-KW"/>
</dbReference>
<name>A0A9W9CU88_9PEZI</name>
<comment type="similarity">
    <text evidence="2">Belongs to the AB hydrolase superfamily. Epoxide hydrolase family.</text>
</comment>
<comment type="caution">
    <text evidence="4">The sequence shown here is derived from an EMBL/GenBank/DDBJ whole genome shotgun (WGS) entry which is preliminary data.</text>
</comment>
<evidence type="ECO:0000313" key="5">
    <source>
        <dbReference type="Proteomes" id="UP001140453"/>
    </source>
</evidence>
<dbReference type="InterPro" id="IPR000639">
    <property type="entry name" value="Epox_hydrolase-like"/>
</dbReference>
<dbReference type="Proteomes" id="UP001140453">
    <property type="component" value="Unassembled WGS sequence"/>
</dbReference>
<dbReference type="EMBL" id="JAPEVB010000005">
    <property type="protein sequence ID" value="KAJ4387318.1"/>
    <property type="molecule type" value="Genomic_DNA"/>
</dbReference>
<organism evidence="4 5">
    <name type="scientific">Gnomoniopsis smithogilvyi</name>
    <dbReference type="NCBI Taxonomy" id="1191159"/>
    <lineage>
        <taxon>Eukaryota</taxon>
        <taxon>Fungi</taxon>
        <taxon>Dikarya</taxon>
        <taxon>Ascomycota</taxon>
        <taxon>Pezizomycotina</taxon>
        <taxon>Sordariomycetes</taxon>
        <taxon>Sordariomycetidae</taxon>
        <taxon>Diaporthales</taxon>
        <taxon>Gnomoniaceae</taxon>
        <taxon>Gnomoniopsis</taxon>
    </lineage>
</organism>
<dbReference type="SUPFAM" id="SSF53474">
    <property type="entry name" value="alpha/beta-Hydrolases"/>
    <property type="match status" value="1"/>
</dbReference>